<evidence type="ECO:0000313" key="8">
    <source>
        <dbReference type="Proteomes" id="UP000886725"/>
    </source>
</evidence>
<dbReference type="Proteomes" id="UP000886725">
    <property type="component" value="Unassembled WGS sequence"/>
</dbReference>
<dbReference type="HAMAP" id="MF_00361">
    <property type="entry name" value="NAD_kinase"/>
    <property type="match status" value="1"/>
</dbReference>
<name>A0A9D0YZR9_9FIRM</name>
<feature type="binding site" evidence="6">
    <location>
        <begin position="126"/>
        <end position="127"/>
    </location>
    <ligand>
        <name>NAD(+)</name>
        <dbReference type="ChEBI" id="CHEBI:57540"/>
    </ligand>
</feature>
<comment type="function">
    <text evidence="6">Involved in the regulation of the intracellular balance of NAD and NADP, and is a key enzyme in the biosynthesis of NADP. Catalyzes specifically the phosphorylation on 2'-hydroxyl of the adenosine moiety of NAD to yield NADP.</text>
</comment>
<dbReference type="AlphaFoldDB" id="A0A9D0YZR9"/>
<evidence type="ECO:0000313" key="7">
    <source>
        <dbReference type="EMBL" id="HIQ65201.1"/>
    </source>
</evidence>
<evidence type="ECO:0000256" key="3">
    <source>
        <dbReference type="ARBA" id="ARBA00022857"/>
    </source>
</evidence>
<comment type="cofactor">
    <cofactor evidence="6">
        <name>a divalent metal cation</name>
        <dbReference type="ChEBI" id="CHEBI:60240"/>
    </cofactor>
</comment>
<evidence type="ECO:0000256" key="5">
    <source>
        <dbReference type="ARBA" id="ARBA00047925"/>
    </source>
</evidence>
<proteinExistence type="inferred from homology"/>
<dbReference type="Pfam" id="PF20143">
    <property type="entry name" value="NAD_kinase_C"/>
    <property type="match status" value="1"/>
</dbReference>
<dbReference type="InterPro" id="IPR002504">
    <property type="entry name" value="NADK"/>
</dbReference>
<dbReference type="PANTHER" id="PTHR20275">
    <property type="entry name" value="NAD KINASE"/>
    <property type="match status" value="1"/>
</dbReference>
<feature type="binding site" evidence="6">
    <location>
        <position position="190"/>
    </location>
    <ligand>
        <name>NAD(+)</name>
        <dbReference type="ChEBI" id="CHEBI:57540"/>
    </ligand>
</feature>
<feature type="binding site" evidence="6">
    <location>
        <position position="57"/>
    </location>
    <ligand>
        <name>NAD(+)</name>
        <dbReference type="ChEBI" id="CHEBI:57540"/>
    </ligand>
</feature>
<feature type="binding site" evidence="6">
    <location>
        <begin position="52"/>
        <end position="53"/>
    </location>
    <ligand>
        <name>NAD(+)</name>
        <dbReference type="ChEBI" id="CHEBI:57540"/>
    </ligand>
</feature>
<gene>
    <name evidence="6" type="primary">nadK</name>
    <name evidence="7" type="ORF">IAC85_05630</name>
</gene>
<dbReference type="GO" id="GO:0046872">
    <property type="term" value="F:metal ion binding"/>
    <property type="evidence" value="ECO:0007669"/>
    <property type="project" value="UniProtKB-UniRule"/>
</dbReference>
<feature type="binding site" evidence="6">
    <location>
        <begin position="166"/>
        <end position="171"/>
    </location>
    <ligand>
        <name>NAD(+)</name>
        <dbReference type="ChEBI" id="CHEBI:57540"/>
    </ligand>
</feature>
<keyword evidence="4 6" id="KW-0520">NAD</keyword>
<keyword evidence="6" id="KW-0963">Cytoplasm</keyword>
<dbReference type="EC" id="2.7.1.23" evidence="6"/>
<keyword evidence="6" id="KW-0067">ATP-binding</keyword>
<dbReference type="InterPro" id="IPR017437">
    <property type="entry name" value="ATP-NAD_kinase_PpnK-typ_C"/>
</dbReference>
<comment type="caution">
    <text evidence="7">The sequence shown here is derived from an EMBL/GenBank/DDBJ whole genome shotgun (WGS) entry which is preliminary data.</text>
</comment>
<dbReference type="GO" id="GO:0019674">
    <property type="term" value="P:NAD+ metabolic process"/>
    <property type="evidence" value="ECO:0007669"/>
    <property type="project" value="InterPro"/>
</dbReference>
<dbReference type="InterPro" id="IPR017438">
    <property type="entry name" value="ATP-NAD_kinase_N"/>
</dbReference>
<feature type="binding site" evidence="6">
    <location>
        <position position="155"/>
    </location>
    <ligand>
        <name>NAD(+)</name>
        <dbReference type="ChEBI" id="CHEBI:57540"/>
    </ligand>
</feature>
<accession>A0A9D0YZR9</accession>
<keyword evidence="2 6" id="KW-0418">Kinase</keyword>
<dbReference type="EMBL" id="DVFU01000108">
    <property type="protein sequence ID" value="HIQ65201.1"/>
    <property type="molecule type" value="Genomic_DNA"/>
</dbReference>
<dbReference type="Gene3D" id="2.60.200.30">
    <property type="entry name" value="Probable inorganic polyphosphate/atp-NAD kinase, domain 2"/>
    <property type="match status" value="1"/>
</dbReference>
<dbReference type="GO" id="GO:0005737">
    <property type="term" value="C:cytoplasm"/>
    <property type="evidence" value="ECO:0007669"/>
    <property type="project" value="UniProtKB-SubCell"/>
</dbReference>
<comment type="similarity">
    <text evidence="6">Belongs to the NAD kinase family.</text>
</comment>
<comment type="catalytic activity">
    <reaction evidence="5 6">
        <text>NAD(+) + ATP = ADP + NADP(+) + H(+)</text>
        <dbReference type="Rhea" id="RHEA:18629"/>
        <dbReference type="ChEBI" id="CHEBI:15378"/>
        <dbReference type="ChEBI" id="CHEBI:30616"/>
        <dbReference type="ChEBI" id="CHEBI:57540"/>
        <dbReference type="ChEBI" id="CHEBI:58349"/>
        <dbReference type="ChEBI" id="CHEBI:456216"/>
        <dbReference type="EC" id="2.7.1.23"/>
    </reaction>
</comment>
<evidence type="ECO:0000256" key="1">
    <source>
        <dbReference type="ARBA" id="ARBA00022679"/>
    </source>
</evidence>
<dbReference type="GO" id="GO:0006741">
    <property type="term" value="P:NADP+ biosynthetic process"/>
    <property type="evidence" value="ECO:0007669"/>
    <property type="project" value="UniProtKB-UniRule"/>
</dbReference>
<comment type="caution">
    <text evidence="6">Lacks conserved residue(s) required for the propagation of feature annotation.</text>
</comment>
<reference evidence="7" key="1">
    <citation type="submission" date="2020-10" db="EMBL/GenBank/DDBJ databases">
        <authorList>
            <person name="Gilroy R."/>
        </authorList>
    </citation>
    <scope>NUCLEOTIDE SEQUENCE</scope>
    <source>
        <strain evidence="7">CHK165-10780</strain>
    </source>
</reference>
<feature type="active site" description="Proton acceptor" evidence="6">
    <location>
        <position position="52"/>
    </location>
</feature>
<protein>
    <recommendedName>
        <fullName evidence="6">NAD kinase</fullName>
        <ecNumber evidence="6">2.7.1.23</ecNumber>
    </recommendedName>
    <alternativeName>
        <fullName evidence="6">ATP-dependent NAD kinase</fullName>
    </alternativeName>
</protein>
<dbReference type="InterPro" id="IPR016064">
    <property type="entry name" value="NAD/diacylglycerol_kinase_sf"/>
</dbReference>
<dbReference type="SUPFAM" id="SSF111331">
    <property type="entry name" value="NAD kinase/diacylglycerol kinase-like"/>
    <property type="match status" value="1"/>
</dbReference>
<evidence type="ECO:0000256" key="2">
    <source>
        <dbReference type="ARBA" id="ARBA00022777"/>
    </source>
</evidence>
<dbReference type="GO" id="GO:0051287">
    <property type="term" value="F:NAD binding"/>
    <property type="evidence" value="ECO:0007669"/>
    <property type="project" value="UniProtKB-ARBA"/>
</dbReference>
<dbReference type="GO" id="GO:0003951">
    <property type="term" value="F:NAD+ kinase activity"/>
    <property type="evidence" value="ECO:0007669"/>
    <property type="project" value="UniProtKB-UniRule"/>
</dbReference>
<keyword evidence="6" id="KW-0547">Nucleotide-binding</keyword>
<organism evidence="7 8">
    <name type="scientific">Candidatus Faecenecus gallistercoris</name>
    <dbReference type="NCBI Taxonomy" id="2840793"/>
    <lineage>
        <taxon>Bacteria</taxon>
        <taxon>Bacillati</taxon>
        <taxon>Bacillota</taxon>
        <taxon>Bacillota incertae sedis</taxon>
        <taxon>Candidatus Faecenecus</taxon>
    </lineage>
</organism>
<dbReference type="Gene3D" id="3.40.50.10330">
    <property type="entry name" value="Probable inorganic polyphosphate/atp-NAD kinase, domain 1"/>
    <property type="match status" value="1"/>
</dbReference>
<dbReference type="GO" id="GO:0005524">
    <property type="term" value="F:ATP binding"/>
    <property type="evidence" value="ECO:0007669"/>
    <property type="project" value="UniProtKB-KW"/>
</dbReference>
<keyword evidence="1 6" id="KW-0808">Transferase</keyword>
<dbReference type="PANTHER" id="PTHR20275:SF0">
    <property type="entry name" value="NAD KINASE"/>
    <property type="match status" value="1"/>
</dbReference>
<sequence>MKHSPVRTVRLFGNDTMKAIRAKEELIQKLKEKEFVITDADDYDLGISIGGDGAFLRMGKETNFPNDKLFVGLAAGTLAFSSEVEVEDLDSFLEDLKKGTYQVELVALQKTTIKMKHKSETCYSLNEIVVREKDLNTIHLEVWIDKHKLENFQGDGILLSSSFGSTAYNLSFGGAIVPGSFHTLQLTPIAPLNSKVYRTLRNSIILPSRTKVELIPRKGNGIIITRDGENKTYEDVQKITTTLSKKGIHLVRRNEYHFIEKIQDKFLS</sequence>
<evidence type="ECO:0000256" key="6">
    <source>
        <dbReference type="HAMAP-Rule" id="MF_00361"/>
    </source>
</evidence>
<keyword evidence="3 6" id="KW-0521">NADP</keyword>
<evidence type="ECO:0000256" key="4">
    <source>
        <dbReference type="ARBA" id="ARBA00023027"/>
    </source>
</evidence>
<reference evidence="7" key="2">
    <citation type="journal article" date="2021" name="PeerJ">
        <title>Extensive microbial diversity within the chicken gut microbiome revealed by metagenomics and culture.</title>
        <authorList>
            <person name="Gilroy R."/>
            <person name="Ravi A."/>
            <person name="Getino M."/>
            <person name="Pursley I."/>
            <person name="Horton D.L."/>
            <person name="Alikhan N.F."/>
            <person name="Baker D."/>
            <person name="Gharbi K."/>
            <person name="Hall N."/>
            <person name="Watson M."/>
            <person name="Adriaenssens E.M."/>
            <person name="Foster-Nyarko E."/>
            <person name="Jarju S."/>
            <person name="Secka A."/>
            <person name="Antonio M."/>
            <person name="Oren A."/>
            <person name="Chaudhuri R.R."/>
            <person name="La Ragione R."/>
            <person name="Hildebrand F."/>
            <person name="Pallen M.J."/>
        </authorList>
    </citation>
    <scope>NUCLEOTIDE SEQUENCE</scope>
    <source>
        <strain evidence="7">CHK165-10780</strain>
    </source>
</reference>
<comment type="subcellular location">
    <subcellularLocation>
        <location evidence="6">Cytoplasm</location>
    </subcellularLocation>
</comment>